<proteinExistence type="predicted"/>
<dbReference type="InterPro" id="IPR038116">
    <property type="entry name" value="TrpR-like_sf"/>
</dbReference>
<dbReference type="EMBL" id="FNCJ01000038">
    <property type="protein sequence ID" value="SDI84926.1"/>
    <property type="molecule type" value="Genomic_DNA"/>
</dbReference>
<dbReference type="SUPFAM" id="SSF46689">
    <property type="entry name" value="Homeodomain-like"/>
    <property type="match status" value="1"/>
</dbReference>
<dbReference type="Gene3D" id="1.10.1270.10">
    <property type="entry name" value="TrpR-like"/>
    <property type="match status" value="1"/>
</dbReference>
<dbReference type="InterPro" id="IPR009057">
    <property type="entry name" value="Homeodomain-like_sf"/>
</dbReference>
<name>A0A1G8NY52_9BURK</name>
<protein>
    <submittedName>
        <fullName evidence="1">Transposase</fullName>
    </submittedName>
</protein>
<evidence type="ECO:0000313" key="2">
    <source>
        <dbReference type="Proteomes" id="UP000199706"/>
    </source>
</evidence>
<dbReference type="AlphaFoldDB" id="A0A1G8NY52"/>
<dbReference type="OrthoDB" id="9065453at2"/>
<reference evidence="1 2" key="1">
    <citation type="submission" date="2016-10" db="EMBL/GenBank/DDBJ databases">
        <authorList>
            <person name="de Groot N.N."/>
        </authorList>
    </citation>
    <scope>NUCLEOTIDE SEQUENCE [LARGE SCALE GENOMIC DNA]</scope>
    <source>
        <strain evidence="1 2">LMG 2247</strain>
    </source>
</reference>
<sequence>MPSRTQELPTVARRMNAGQMLMAGSSVSAVAEALHLSTATVKRYKAVLEDGGLDALKRMSVGGRSSALDAAALEWVAAALRGSAREHGFSSDAWTNVRLRELIEAKFGVQYSRVYAWQIATNLGLGHRLSKSSR</sequence>
<organism evidence="1 2">
    <name type="scientific">Paraburkholderia phenazinium</name>
    <dbReference type="NCBI Taxonomy" id="60549"/>
    <lineage>
        <taxon>Bacteria</taxon>
        <taxon>Pseudomonadati</taxon>
        <taxon>Pseudomonadota</taxon>
        <taxon>Betaproteobacteria</taxon>
        <taxon>Burkholderiales</taxon>
        <taxon>Burkholderiaceae</taxon>
        <taxon>Paraburkholderia</taxon>
    </lineage>
</organism>
<dbReference type="RefSeq" id="WP_090695967.1">
    <property type="nucleotide sequence ID" value="NZ_CADERL010000016.1"/>
</dbReference>
<evidence type="ECO:0000313" key="1">
    <source>
        <dbReference type="EMBL" id="SDI84926.1"/>
    </source>
</evidence>
<dbReference type="Proteomes" id="UP000199706">
    <property type="component" value="Unassembled WGS sequence"/>
</dbReference>
<accession>A0A1G8NY52</accession>
<dbReference type="Pfam" id="PF13551">
    <property type="entry name" value="HTH_29"/>
    <property type="match status" value="1"/>
</dbReference>
<gene>
    <name evidence="1" type="ORF">SAMN05216466_13818</name>
</gene>